<protein>
    <submittedName>
        <fullName evidence="4">Spore germination protein</fullName>
    </submittedName>
</protein>
<evidence type="ECO:0000256" key="3">
    <source>
        <dbReference type="SAM" id="Phobius"/>
    </source>
</evidence>
<name>A0A4V2ZTQ6_9BACL</name>
<dbReference type="Pfam" id="PF03323">
    <property type="entry name" value="GerA"/>
    <property type="match status" value="1"/>
</dbReference>
<dbReference type="Proteomes" id="UP000295636">
    <property type="component" value="Unassembled WGS sequence"/>
</dbReference>
<comment type="caution">
    <text evidence="4">The sequence shown here is derived from an EMBL/GenBank/DDBJ whole genome shotgun (WGS) entry which is preliminary data.</text>
</comment>
<sequence length="520" mass="57633">MGGVPNVKKWPLFGNASQNIKTRQLIETNRSDTPLTIEVLKQRFQYCDDIVFQPLNRGYGKGTLVFLKEIASNEALSEVQGVLFELLSESAAKPDPTHLLNVLSTRFLLGKVADVKDARTVISGILSGCAILLLEECHSVFMFPTANSNGRSIAEPNTDQVVRGPREGFVERIDTNILLLRRRIQSSSLKVQYLTVGKQSHTRLAIVYVEDIAEESIVEEVRRRLTDINIDAILESNYIEELIADGPYSPFPTIYNSERPDRVCGDLLEGKVAIVTDGTPFVLTVPALFVEFFQSNEDYYDSFYTASIIRLIRVFGAIIAMLLPAFYVAVTTIHQDVMQTPLLIRVAGSREDLPFPVMIEALFMQLTFEVVREAGLRMPKAVGNAVTIVGTLVIGQAAVQAGLVGALMVIVVALTALTTFILPNYSFMQVFRYGNFPMLILAGLFGLMGILVGLMLLLAHLCSLRSFGVPYLSPVTPSAKEGWKDVLIRAPWWSMKKRNPVLADNNLQRSNNEPPLPPEP</sequence>
<evidence type="ECO:0000256" key="1">
    <source>
        <dbReference type="ARBA" id="ARBA00005278"/>
    </source>
</evidence>
<accession>A0A4V2ZTQ6</accession>
<evidence type="ECO:0000256" key="2">
    <source>
        <dbReference type="ARBA" id="ARBA00023136"/>
    </source>
</evidence>
<proteinExistence type="inferred from homology"/>
<dbReference type="AlphaFoldDB" id="A0A4V2ZTQ6"/>
<feature type="transmembrane region" description="Helical" evidence="3">
    <location>
        <begin position="439"/>
        <end position="461"/>
    </location>
</feature>
<keyword evidence="5" id="KW-1185">Reference proteome</keyword>
<dbReference type="PANTHER" id="PTHR22550">
    <property type="entry name" value="SPORE GERMINATION PROTEIN"/>
    <property type="match status" value="1"/>
</dbReference>
<gene>
    <name evidence="4" type="ORF">E1757_10670</name>
</gene>
<dbReference type="GO" id="GO:0009847">
    <property type="term" value="P:spore germination"/>
    <property type="evidence" value="ECO:0007669"/>
    <property type="project" value="InterPro"/>
</dbReference>
<reference evidence="4 5" key="1">
    <citation type="submission" date="2019-03" db="EMBL/GenBank/DDBJ databases">
        <title>This is whole genome sequence of Paenibacillus sp MS74 strain.</title>
        <authorList>
            <person name="Trinh H.N."/>
        </authorList>
    </citation>
    <scope>NUCLEOTIDE SEQUENCE [LARGE SCALE GENOMIC DNA]</scope>
    <source>
        <strain evidence="4 5">MS74</strain>
    </source>
</reference>
<feature type="transmembrane region" description="Helical" evidence="3">
    <location>
        <begin position="405"/>
        <end position="427"/>
    </location>
</feature>
<dbReference type="InterPro" id="IPR004995">
    <property type="entry name" value="Spore_Ger"/>
</dbReference>
<feature type="transmembrane region" description="Helical" evidence="3">
    <location>
        <begin position="382"/>
        <end position="399"/>
    </location>
</feature>
<comment type="similarity">
    <text evidence="1">Belongs to the GerABKA family.</text>
</comment>
<keyword evidence="3" id="KW-0812">Transmembrane</keyword>
<keyword evidence="2 3" id="KW-0472">Membrane</keyword>
<feature type="transmembrane region" description="Helical" evidence="3">
    <location>
        <begin position="311"/>
        <end position="333"/>
    </location>
</feature>
<evidence type="ECO:0000313" key="4">
    <source>
        <dbReference type="EMBL" id="TDF97974.1"/>
    </source>
</evidence>
<dbReference type="EMBL" id="SMRT01000004">
    <property type="protein sequence ID" value="TDF97974.1"/>
    <property type="molecule type" value="Genomic_DNA"/>
</dbReference>
<dbReference type="OrthoDB" id="9772630at2"/>
<dbReference type="GO" id="GO:0016020">
    <property type="term" value="C:membrane"/>
    <property type="evidence" value="ECO:0007669"/>
    <property type="project" value="InterPro"/>
</dbReference>
<dbReference type="PIRSF" id="PIRSF005690">
    <property type="entry name" value="GerBA"/>
    <property type="match status" value="1"/>
</dbReference>
<dbReference type="PANTHER" id="PTHR22550:SF5">
    <property type="entry name" value="LEUCINE ZIPPER PROTEIN 4"/>
    <property type="match status" value="1"/>
</dbReference>
<dbReference type="InterPro" id="IPR050768">
    <property type="entry name" value="UPF0353/GerABKA_families"/>
</dbReference>
<evidence type="ECO:0000313" key="5">
    <source>
        <dbReference type="Proteomes" id="UP000295636"/>
    </source>
</evidence>
<organism evidence="4 5">
    <name type="scientific">Paenibacillus piri</name>
    <dbReference type="NCBI Taxonomy" id="2547395"/>
    <lineage>
        <taxon>Bacteria</taxon>
        <taxon>Bacillati</taxon>
        <taxon>Bacillota</taxon>
        <taxon>Bacilli</taxon>
        <taxon>Bacillales</taxon>
        <taxon>Paenibacillaceae</taxon>
        <taxon>Paenibacillus</taxon>
    </lineage>
</organism>
<keyword evidence="3" id="KW-1133">Transmembrane helix</keyword>